<proteinExistence type="predicted"/>
<evidence type="ECO:0000313" key="3">
    <source>
        <dbReference type="Proteomes" id="UP000033947"/>
    </source>
</evidence>
<keyword evidence="1" id="KW-1133">Transmembrane helix</keyword>
<feature type="transmembrane region" description="Helical" evidence="1">
    <location>
        <begin position="186"/>
        <end position="204"/>
    </location>
</feature>
<dbReference type="AlphaFoldDB" id="A0A0G0YR18"/>
<feature type="transmembrane region" description="Helical" evidence="1">
    <location>
        <begin position="161"/>
        <end position="180"/>
    </location>
</feature>
<feature type="transmembrane region" description="Helical" evidence="1">
    <location>
        <begin position="100"/>
        <end position="123"/>
    </location>
</feature>
<organism evidence="2 3">
    <name type="scientific">candidate division WWE3 bacterium GW2011_GWC2_41_23</name>
    <dbReference type="NCBI Taxonomy" id="1619123"/>
    <lineage>
        <taxon>Bacteria</taxon>
        <taxon>Katanobacteria</taxon>
    </lineage>
</organism>
<gene>
    <name evidence="2" type="ORF">UU55_C0010G0024</name>
</gene>
<protein>
    <submittedName>
        <fullName evidence="2">Uncharacterized protein</fullName>
    </submittedName>
</protein>
<accession>A0A0G0YR18</accession>
<reference evidence="2 3" key="1">
    <citation type="journal article" date="2015" name="Nature">
        <title>rRNA introns, odd ribosomes, and small enigmatic genomes across a large radiation of phyla.</title>
        <authorList>
            <person name="Brown C.T."/>
            <person name="Hug L.A."/>
            <person name="Thomas B.C."/>
            <person name="Sharon I."/>
            <person name="Castelle C.J."/>
            <person name="Singh A."/>
            <person name="Wilkins M.J."/>
            <person name="Williams K.H."/>
            <person name="Banfield J.F."/>
        </authorList>
    </citation>
    <scope>NUCLEOTIDE SEQUENCE [LARGE SCALE GENOMIC DNA]</scope>
</reference>
<comment type="caution">
    <text evidence="2">The sequence shown here is derived from an EMBL/GenBank/DDBJ whole genome shotgun (WGS) entry which is preliminary data.</text>
</comment>
<sequence>MGLAGKNKGQHKNQKRVNSFIDGTKCIVVISYQACPNLSPAGEKNMFSKLLIKLIDQAIVPAVVLVSTRIVSMALLAMYFEIPFELTKKGFIFEGKEQYIQVNSYSMLIMTIVLAISLSFFLLKAHVFHDTHITPKLTATLFSLRMQGMVQSSLDLYTKGAIWISYAYLMTILTGALALYSFIYAFVFYVTLSVAVVASILLVTDIENEVKSSKDDGLDHNVTFLEVNTDQL</sequence>
<name>A0A0G0YR18_UNCKA</name>
<dbReference type="EMBL" id="LCBB01000010">
    <property type="protein sequence ID" value="KKS02828.1"/>
    <property type="molecule type" value="Genomic_DNA"/>
</dbReference>
<evidence type="ECO:0000256" key="1">
    <source>
        <dbReference type="SAM" id="Phobius"/>
    </source>
</evidence>
<evidence type="ECO:0000313" key="2">
    <source>
        <dbReference type="EMBL" id="KKS02828.1"/>
    </source>
</evidence>
<keyword evidence="1" id="KW-0812">Transmembrane</keyword>
<dbReference type="Proteomes" id="UP000033947">
    <property type="component" value="Unassembled WGS sequence"/>
</dbReference>
<feature type="transmembrane region" description="Helical" evidence="1">
    <location>
        <begin position="58"/>
        <end position="80"/>
    </location>
</feature>
<keyword evidence="1" id="KW-0472">Membrane</keyword>